<gene>
    <name evidence="2" type="ORF">EQG68_09280</name>
</gene>
<dbReference type="OrthoDB" id="1362197at2"/>
<keyword evidence="3" id="KW-1185">Reference proteome</keyword>
<dbReference type="AlphaFoldDB" id="A0A4Q1KPS6"/>
<accession>A0A4Q1KPS6</accession>
<dbReference type="Pfam" id="PF05016">
    <property type="entry name" value="ParE_toxin"/>
    <property type="match status" value="1"/>
</dbReference>
<evidence type="ECO:0000256" key="1">
    <source>
        <dbReference type="ARBA" id="ARBA00022649"/>
    </source>
</evidence>
<name>A0A4Q1KPS6_9FLAO</name>
<comment type="caution">
    <text evidence="2">The sequence shown here is derived from an EMBL/GenBank/DDBJ whole genome shotgun (WGS) entry which is preliminary data.</text>
</comment>
<evidence type="ECO:0000313" key="3">
    <source>
        <dbReference type="Proteomes" id="UP000289734"/>
    </source>
</evidence>
<dbReference type="Gene3D" id="3.30.2310.20">
    <property type="entry name" value="RelE-like"/>
    <property type="match status" value="1"/>
</dbReference>
<protein>
    <submittedName>
        <fullName evidence="2">Type II toxin-antitoxin system RelE/ParE family toxin</fullName>
    </submittedName>
</protein>
<dbReference type="EMBL" id="SBKQ01000008">
    <property type="protein sequence ID" value="RXR31852.1"/>
    <property type="molecule type" value="Genomic_DNA"/>
</dbReference>
<dbReference type="Proteomes" id="UP000289734">
    <property type="component" value="Unassembled WGS sequence"/>
</dbReference>
<proteinExistence type="predicted"/>
<dbReference type="InterPro" id="IPR035093">
    <property type="entry name" value="RelE/ParE_toxin_dom_sf"/>
</dbReference>
<dbReference type="RefSeq" id="WP_129464568.1">
    <property type="nucleotide sequence ID" value="NZ_SBKQ01000008.1"/>
</dbReference>
<dbReference type="InterPro" id="IPR007712">
    <property type="entry name" value="RelE/ParE_toxin"/>
</dbReference>
<sequence>MKIRFEKDFLLALNEQVEYIAKDKPRAARKFKSDLIKNLRKDLKSPFHFKKSIYFDTENIRDYVFKGYVCVYLVDIENDLVTVFGFIKYKESL</sequence>
<evidence type="ECO:0000313" key="2">
    <source>
        <dbReference type="EMBL" id="RXR31852.1"/>
    </source>
</evidence>
<organism evidence="2 3">
    <name type="scientific">Flavobacterium piscinae</name>
    <dbReference type="NCBI Taxonomy" id="2506424"/>
    <lineage>
        <taxon>Bacteria</taxon>
        <taxon>Pseudomonadati</taxon>
        <taxon>Bacteroidota</taxon>
        <taxon>Flavobacteriia</taxon>
        <taxon>Flavobacteriales</taxon>
        <taxon>Flavobacteriaceae</taxon>
        <taxon>Flavobacterium</taxon>
    </lineage>
</organism>
<reference evidence="3" key="1">
    <citation type="submission" date="2019-01" db="EMBL/GenBank/DDBJ databases">
        <title>Cytophagaceae bacterium strain CAR-16.</title>
        <authorList>
            <person name="Chen W.-M."/>
        </authorList>
    </citation>
    <scope>NUCLEOTIDE SEQUENCE [LARGE SCALE GENOMIC DNA]</scope>
    <source>
        <strain evidence="3">ICH-30</strain>
    </source>
</reference>
<keyword evidence="1" id="KW-1277">Toxin-antitoxin system</keyword>